<dbReference type="InterPro" id="IPR006336">
    <property type="entry name" value="GCS2"/>
</dbReference>
<name>A0A7M2THI8_STRCW</name>
<keyword evidence="1 5" id="KW-0436">Ligase</keyword>
<dbReference type="Pfam" id="PF04107">
    <property type="entry name" value="GCS2"/>
    <property type="match status" value="1"/>
</dbReference>
<evidence type="ECO:0000256" key="4">
    <source>
        <dbReference type="ARBA" id="ARBA00048819"/>
    </source>
</evidence>
<dbReference type="PANTHER" id="PTHR36510">
    <property type="entry name" value="GLUTAMATE--CYSTEINE LIGASE 2-RELATED"/>
    <property type="match status" value="1"/>
</dbReference>
<evidence type="ECO:0000256" key="5">
    <source>
        <dbReference type="HAMAP-Rule" id="MF_01609"/>
    </source>
</evidence>
<comment type="function">
    <text evidence="5">ATP-dependent carboxylate-amine ligase which exhibits weak glutamate--cysteine ligase activity.</text>
</comment>
<dbReference type="EC" id="6.3.2.2" evidence="5"/>
<evidence type="ECO:0000256" key="2">
    <source>
        <dbReference type="ARBA" id="ARBA00022741"/>
    </source>
</evidence>
<keyword evidence="2 5" id="KW-0547">Nucleotide-binding</keyword>
<keyword evidence="8" id="KW-1185">Reference proteome</keyword>
<comment type="catalytic activity">
    <reaction evidence="4 5">
        <text>L-cysteine + L-glutamate + ATP = gamma-L-glutamyl-L-cysteine + ADP + phosphate + H(+)</text>
        <dbReference type="Rhea" id="RHEA:13285"/>
        <dbReference type="ChEBI" id="CHEBI:15378"/>
        <dbReference type="ChEBI" id="CHEBI:29985"/>
        <dbReference type="ChEBI" id="CHEBI:30616"/>
        <dbReference type="ChEBI" id="CHEBI:35235"/>
        <dbReference type="ChEBI" id="CHEBI:43474"/>
        <dbReference type="ChEBI" id="CHEBI:58173"/>
        <dbReference type="ChEBI" id="CHEBI:456216"/>
        <dbReference type="EC" id="6.3.2.2"/>
    </reaction>
</comment>
<keyword evidence="3 5" id="KW-0067">ATP-binding</keyword>
<dbReference type="HAMAP" id="MF_01609">
    <property type="entry name" value="Glu_cys_ligase_2"/>
    <property type="match status" value="1"/>
</dbReference>
<evidence type="ECO:0000313" key="7">
    <source>
        <dbReference type="EMBL" id="QOV47413.1"/>
    </source>
</evidence>
<reference evidence="7 8" key="1">
    <citation type="submission" date="2020-10" db="EMBL/GenBank/DDBJ databases">
        <title>Streptomyces chromofuscus complate genome analysis.</title>
        <authorList>
            <person name="Anwar N."/>
        </authorList>
    </citation>
    <scope>NUCLEOTIDE SEQUENCE [LARGE SCALE GENOMIC DNA]</scope>
    <source>
        <strain evidence="7 8">DSM 40273</strain>
    </source>
</reference>
<dbReference type="InterPro" id="IPR050141">
    <property type="entry name" value="GCL_type2/YbdK_subfam"/>
</dbReference>
<feature type="region of interest" description="Disordered" evidence="6">
    <location>
        <begin position="1"/>
        <end position="139"/>
    </location>
</feature>
<evidence type="ECO:0000256" key="3">
    <source>
        <dbReference type="ARBA" id="ARBA00022840"/>
    </source>
</evidence>
<dbReference type="GO" id="GO:0004357">
    <property type="term" value="F:glutamate-cysteine ligase activity"/>
    <property type="evidence" value="ECO:0007669"/>
    <property type="project" value="UniProtKB-EC"/>
</dbReference>
<dbReference type="Proteomes" id="UP000594008">
    <property type="component" value="Chromosome"/>
</dbReference>
<accession>A0A7M2THI8</accession>
<gene>
    <name evidence="7" type="ORF">IPT68_01510</name>
</gene>
<dbReference type="GO" id="GO:0042398">
    <property type="term" value="P:modified amino acid biosynthetic process"/>
    <property type="evidence" value="ECO:0007669"/>
    <property type="project" value="InterPro"/>
</dbReference>
<dbReference type="NCBIfam" id="NF010041">
    <property type="entry name" value="PRK13517.1-1"/>
    <property type="match status" value="1"/>
</dbReference>
<dbReference type="GO" id="GO:0005524">
    <property type="term" value="F:ATP binding"/>
    <property type="evidence" value="ECO:0007669"/>
    <property type="project" value="UniProtKB-KW"/>
</dbReference>
<dbReference type="SUPFAM" id="SSF55931">
    <property type="entry name" value="Glutamine synthetase/guanido kinase"/>
    <property type="match status" value="1"/>
</dbReference>
<dbReference type="PANTHER" id="PTHR36510:SF1">
    <property type="entry name" value="GLUTAMATE--CYSTEINE LIGASE 2-RELATED"/>
    <property type="match status" value="1"/>
</dbReference>
<dbReference type="EMBL" id="CP063374">
    <property type="protein sequence ID" value="QOV47413.1"/>
    <property type="molecule type" value="Genomic_DNA"/>
</dbReference>
<organism evidence="7 8">
    <name type="scientific">Streptomyces chromofuscus</name>
    <dbReference type="NCBI Taxonomy" id="42881"/>
    <lineage>
        <taxon>Bacteria</taxon>
        <taxon>Bacillati</taxon>
        <taxon>Actinomycetota</taxon>
        <taxon>Actinomycetes</taxon>
        <taxon>Kitasatosporales</taxon>
        <taxon>Streptomycetaceae</taxon>
        <taxon>Streptomyces</taxon>
    </lineage>
</organism>
<dbReference type="AlphaFoldDB" id="A0A7M2THI8"/>
<comment type="similarity">
    <text evidence="5">Belongs to the glutamate--cysteine ligase type 2 family. YbdK subfamily.</text>
</comment>
<evidence type="ECO:0000313" key="8">
    <source>
        <dbReference type="Proteomes" id="UP000594008"/>
    </source>
</evidence>
<evidence type="ECO:0000256" key="6">
    <source>
        <dbReference type="SAM" id="MobiDB-lite"/>
    </source>
</evidence>
<evidence type="ECO:0000256" key="1">
    <source>
        <dbReference type="ARBA" id="ARBA00022598"/>
    </source>
</evidence>
<dbReference type="InterPro" id="IPR014746">
    <property type="entry name" value="Gln_synth/guanido_kin_cat_dom"/>
</dbReference>
<dbReference type="NCBIfam" id="TIGR02050">
    <property type="entry name" value="gshA_cyan_rel"/>
    <property type="match status" value="1"/>
</dbReference>
<proteinExistence type="inferred from homology"/>
<sequence length="542" mass="58378">MSGSGPRGGRAEPCEIGAPPRGSGAAYPSGCSGHASFAAPVPDHRRWTADPAYSRPAALHPAPRRPSRPGPTAVATRTVPGGPASRTGVCRRPLVRERLTSNGRAGLSISDRVTREPTYTPKSASQGRKPDGGRRPPRRGVFVSVRIGVEEEFHVVEMESGMLVPRAARCLSLLPRRTFKSELHQSVVESNSGVHTSLDGLYADLTATRRRLDAAASSLGLAVVAAGTAPLAPGVFASPTAGARYRRMVEAYRKVAEEQLICGAQVHVDVPDRDTAVRVMCVVSPWLPVLLALSASSPYWQGSDTGYSSWRTMLWQRWPTAGPPGCFADAADYDGVVRDLIRAGTISDEGMIYYDVRPSAHLRTLELRLCDACPRAETVVLVAGLFRALVIDAQERLRTGRAPDCRGRHEWLRGASWRAARCALEATLVDPETHQEAPAGQVVRKLLTRMRPALEAHGDWQTVQALTEAALAEGSAARRIRRAAHDEDLLACVDMLIAETRGERRRPRSTPVGHPDVHSAVAGVTGSFYRSGAWSARPPIGG</sequence>
<dbReference type="KEGG" id="schf:IPT68_01510"/>
<protein>
    <recommendedName>
        <fullName evidence="5">Putative glutamate--cysteine ligase 2</fullName>
        <ecNumber evidence="5">6.3.2.2</ecNumber>
    </recommendedName>
    <alternativeName>
        <fullName evidence="5">Gamma-glutamylcysteine synthetase 2</fullName>
        <shortName evidence="5">GCS 2</shortName>
        <shortName evidence="5">Gamma-GCS 2</shortName>
    </alternativeName>
</protein>
<dbReference type="Gene3D" id="3.30.590.20">
    <property type="match status" value="1"/>
</dbReference>
<dbReference type="InterPro" id="IPR011793">
    <property type="entry name" value="YbdK"/>
</dbReference>